<feature type="domain" description="S1 motif" evidence="2">
    <location>
        <begin position="2"/>
        <end position="63"/>
    </location>
</feature>
<accession>A0ABU9L1K7</accession>
<keyword evidence="4" id="KW-1185">Reference proteome</keyword>
<dbReference type="InterPro" id="IPR003029">
    <property type="entry name" value="S1_domain"/>
</dbReference>
<dbReference type="Gene3D" id="1.10.10.10">
    <property type="entry name" value="Winged helix-like DNA-binding domain superfamily/Winged helix DNA-binding domain"/>
    <property type="match status" value="1"/>
</dbReference>
<evidence type="ECO:0000259" key="2">
    <source>
        <dbReference type="SMART" id="SM00316"/>
    </source>
</evidence>
<feature type="domain" description="S1 motif" evidence="2">
    <location>
        <begin position="141"/>
        <end position="203"/>
    </location>
</feature>
<reference evidence="3 4" key="1">
    <citation type="submission" date="2024-04" db="EMBL/GenBank/DDBJ databases">
        <title>whole genome sequencing of Lutimonas vermicola strain IMCC1616.</title>
        <authorList>
            <person name="Bae S.S."/>
        </authorList>
    </citation>
    <scope>NUCLEOTIDE SEQUENCE [LARGE SCALE GENOMIC DNA]</scope>
    <source>
        <strain evidence="3 4">IMCC1616</strain>
    </source>
</reference>
<dbReference type="Pfam" id="PF17783">
    <property type="entry name" value="WHD_CvfB"/>
    <property type="match status" value="1"/>
</dbReference>
<dbReference type="InterPro" id="IPR036388">
    <property type="entry name" value="WH-like_DNA-bd_sf"/>
</dbReference>
<dbReference type="PANTHER" id="PTHR37296">
    <property type="entry name" value="CONSERVED VIRULENCE FACTOR B"/>
    <property type="match status" value="1"/>
</dbReference>
<comment type="similarity">
    <text evidence="1">Belongs to the CvfB family.</text>
</comment>
<protein>
    <submittedName>
        <fullName evidence="3">S1-like domain-containing RNA-binding protein</fullName>
    </submittedName>
</protein>
<dbReference type="InterPro" id="IPR014464">
    <property type="entry name" value="CvfB_fam"/>
</dbReference>
<dbReference type="RefSeq" id="WP_342160420.1">
    <property type="nucleotide sequence ID" value="NZ_JBCDNA010000002.1"/>
</dbReference>
<evidence type="ECO:0000313" key="3">
    <source>
        <dbReference type="EMBL" id="MEL4456316.1"/>
    </source>
</evidence>
<gene>
    <name evidence="3" type="ORF">AABB81_10445</name>
</gene>
<dbReference type="EMBL" id="JBCDNA010000002">
    <property type="protein sequence ID" value="MEL4456316.1"/>
    <property type="molecule type" value="Genomic_DNA"/>
</dbReference>
<dbReference type="Proteomes" id="UP001474120">
    <property type="component" value="Unassembled WGS sequence"/>
</dbReference>
<dbReference type="SMART" id="SM00316">
    <property type="entry name" value="S1"/>
    <property type="match status" value="3"/>
</dbReference>
<sequence>MENGKINKLDIVRKDQKGFYLQDKKGKEIFLSKEEIGKDLETGTSIDVFVYKDRSQKISTRMPFAQVDEFAFLKVKFLTDQGAYVDWGLEKELFVPLEEQMEELKEDSSYLFFVFEDEDTGAIRGSQRVEDFVFADEIDVKRGDEVDLLLYRESNLGINAVVNNLYQGLIFKSDIHKEVKVGDQVKGYIKQVREDGKIDLLLEPLGYKKSVESNTDVLLKAIKKAGEFLPLTDKSTPEEVKKSIGLSKKAFKRAAGHLYKKKLIEIRNDGLYLVKNT</sequence>
<dbReference type="InterPro" id="IPR039566">
    <property type="entry name" value="CvfB_S1_st"/>
</dbReference>
<dbReference type="InterPro" id="IPR040764">
    <property type="entry name" value="CvfB_WH"/>
</dbReference>
<dbReference type="PANTHER" id="PTHR37296:SF1">
    <property type="entry name" value="CONSERVED VIRULENCE FACTOR B"/>
    <property type="match status" value="1"/>
</dbReference>
<proteinExistence type="inferred from homology"/>
<name>A0ABU9L1K7_9FLAO</name>
<evidence type="ECO:0000313" key="4">
    <source>
        <dbReference type="Proteomes" id="UP001474120"/>
    </source>
</evidence>
<dbReference type="PIRSF" id="PIRSF012524">
    <property type="entry name" value="YitL_S1"/>
    <property type="match status" value="1"/>
</dbReference>
<dbReference type="InterPro" id="IPR012340">
    <property type="entry name" value="NA-bd_OB-fold"/>
</dbReference>
<feature type="domain" description="S1 motif" evidence="2">
    <location>
        <begin position="66"/>
        <end position="128"/>
    </location>
</feature>
<evidence type="ECO:0000256" key="1">
    <source>
        <dbReference type="PIRNR" id="PIRNR012524"/>
    </source>
</evidence>
<comment type="caution">
    <text evidence="3">The sequence shown here is derived from an EMBL/GenBank/DDBJ whole genome shotgun (WGS) entry which is preliminary data.</text>
</comment>
<dbReference type="Pfam" id="PF13509">
    <property type="entry name" value="S1_2"/>
    <property type="match status" value="1"/>
</dbReference>
<dbReference type="Gene3D" id="2.40.50.140">
    <property type="entry name" value="Nucleic acid-binding proteins"/>
    <property type="match status" value="2"/>
</dbReference>
<organism evidence="3 4">
    <name type="scientific">Lutimonas vermicola</name>
    <dbReference type="NCBI Taxonomy" id="414288"/>
    <lineage>
        <taxon>Bacteria</taxon>
        <taxon>Pseudomonadati</taxon>
        <taxon>Bacteroidota</taxon>
        <taxon>Flavobacteriia</taxon>
        <taxon>Flavobacteriales</taxon>
        <taxon>Flavobacteriaceae</taxon>
        <taxon>Lutimonas</taxon>
    </lineage>
</organism>